<feature type="signal peptide" evidence="7">
    <location>
        <begin position="1"/>
        <end position="43"/>
    </location>
</feature>
<comment type="catalytic activity">
    <reaction evidence="1">
        <text>Hydrolyzes the link between N-acetylmuramoyl residues and L-amino acid residues in certain cell-wall glycopeptides.</text>
        <dbReference type="EC" id="3.5.1.28"/>
    </reaction>
</comment>
<dbReference type="SMART" id="SM00644">
    <property type="entry name" value="Ami_2"/>
    <property type="match status" value="1"/>
</dbReference>
<dbReference type="InterPro" id="IPR036505">
    <property type="entry name" value="Amidase/PGRP_sf"/>
</dbReference>
<accession>A0ABX0ZLY4</accession>
<evidence type="ECO:0000313" key="9">
    <source>
        <dbReference type="EMBL" id="NJP44883.1"/>
    </source>
</evidence>
<keyword evidence="5" id="KW-0961">Cell wall biogenesis/degradation</keyword>
<keyword evidence="4" id="KW-0378">Hydrolase</keyword>
<evidence type="ECO:0000256" key="5">
    <source>
        <dbReference type="ARBA" id="ARBA00023316"/>
    </source>
</evidence>
<dbReference type="Proteomes" id="UP000734511">
    <property type="component" value="Unassembled WGS sequence"/>
</dbReference>
<feature type="chain" id="PRO_5047189973" description="N-acetylmuramoyl-L-alanine amidase" evidence="7">
    <location>
        <begin position="44"/>
        <end position="955"/>
    </location>
</feature>
<evidence type="ECO:0000256" key="1">
    <source>
        <dbReference type="ARBA" id="ARBA00001561"/>
    </source>
</evidence>
<evidence type="ECO:0000256" key="6">
    <source>
        <dbReference type="SAM" id="MobiDB-lite"/>
    </source>
</evidence>
<evidence type="ECO:0000313" key="10">
    <source>
        <dbReference type="Proteomes" id="UP000734511"/>
    </source>
</evidence>
<dbReference type="Gene3D" id="3.40.80.10">
    <property type="entry name" value="Peptidoglycan recognition protein-like"/>
    <property type="match status" value="1"/>
</dbReference>
<evidence type="ECO:0000256" key="7">
    <source>
        <dbReference type="SAM" id="SignalP"/>
    </source>
</evidence>
<evidence type="ECO:0000256" key="2">
    <source>
        <dbReference type="ARBA" id="ARBA00011901"/>
    </source>
</evidence>
<dbReference type="SUPFAM" id="SSF55846">
    <property type="entry name" value="N-acetylmuramoyl-L-alanine amidase-like"/>
    <property type="match status" value="1"/>
</dbReference>
<evidence type="ECO:0000256" key="4">
    <source>
        <dbReference type="ARBA" id="ARBA00022801"/>
    </source>
</evidence>
<dbReference type="Pfam" id="PF01510">
    <property type="entry name" value="Amidase_2"/>
    <property type="match status" value="1"/>
</dbReference>
<dbReference type="Pfam" id="PF13517">
    <property type="entry name" value="FG-GAP_3"/>
    <property type="match status" value="1"/>
</dbReference>
<dbReference type="Gene3D" id="2.130.10.130">
    <property type="entry name" value="Integrin alpha, N-terminal"/>
    <property type="match status" value="1"/>
</dbReference>
<dbReference type="InterPro" id="IPR013517">
    <property type="entry name" value="FG-GAP"/>
</dbReference>
<organism evidence="9 10">
    <name type="scientific">Actinacidiphila epipremni</name>
    <dbReference type="NCBI Taxonomy" id="2053013"/>
    <lineage>
        <taxon>Bacteria</taxon>
        <taxon>Bacillati</taxon>
        <taxon>Actinomycetota</taxon>
        <taxon>Actinomycetes</taxon>
        <taxon>Kitasatosporales</taxon>
        <taxon>Streptomycetaceae</taxon>
        <taxon>Actinacidiphila</taxon>
    </lineage>
</organism>
<dbReference type="SUPFAM" id="SSF69318">
    <property type="entry name" value="Integrin alpha N-terminal domain"/>
    <property type="match status" value="1"/>
</dbReference>
<feature type="region of interest" description="Disordered" evidence="6">
    <location>
        <begin position="250"/>
        <end position="290"/>
    </location>
</feature>
<comment type="caution">
    <text evidence="9">The sequence shown here is derived from an EMBL/GenBank/DDBJ whole genome shotgun (WGS) entry which is preliminary data.</text>
</comment>
<gene>
    <name evidence="9" type="ORF">HCN08_15985</name>
</gene>
<reference evidence="9 10" key="1">
    <citation type="submission" date="2020-03" db="EMBL/GenBank/DDBJ databases">
        <title>WGS of actinomycetes isolated from Thailand.</title>
        <authorList>
            <person name="Thawai C."/>
        </authorList>
    </citation>
    <scope>NUCLEOTIDE SEQUENCE [LARGE SCALE GENOMIC DNA]</scope>
    <source>
        <strain evidence="9 10">PRB2-1</strain>
    </source>
</reference>
<dbReference type="PANTHER" id="PTHR30417">
    <property type="entry name" value="N-ACETYLMURAMOYL-L-ALANINE AMIDASE AMID"/>
    <property type="match status" value="1"/>
</dbReference>
<dbReference type="CDD" id="cd06583">
    <property type="entry name" value="PGRP"/>
    <property type="match status" value="1"/>
</dbReference>
<proteinExistence type="predicted"/>
<dbReference type="InterPro" id="IPR051206">
    <property type="entry name" value="NAMLAA_amidase_2"/>
</dbReference>
<dbReference type="Gene3D" id="1.10.530.10">
    <property type="match status" value="1"/>
</dbReference>
<keyword evidence="3 7" id="KW-0732">Signal</keyword>
<feature type="domain" description="N-acetylmuramoyl-L-alanine amidase" evidence="8">
    <location>
        <begin position="319"/>
        <end position="457"/>
    </location>
</feature>
<dbReference type="EC" id="3.5.1.28" evidence="2"/>
<evidence type="ECO:0000256" key="3">
    <source>
        <dbReference type="ARBA" id="ARBA00022729"/>
    </source>
</evidence>
<dbReference type="InterPro" id="IPR028994">
    <property type="entry name" value="Integrin_alpha_N"/>
</dbReference>
<keyword evidence="10" id="KW-1185">Reference proteome</keyword>
<dbReference type="InterPro" id="IPR002502">
    <property type="entry name" value="Amidase_domain"/>
</dbReference>
<sequence>MRACSRWGNTLTNRHRRRTSWIAYAAATVALATAATYGTTALAAPSPGGAGGAADGKGGTQQAGALQADFAAAANEFHVPQSVLMAVSYRMTLWESHQGRPSTTGNYNVMGLTRVTPADMEQPSQADELSHLDLSGDPAVTRHFDAGRALRAAAAAQVDTSAPRLHTLDVAAQLIGASTDEVRTDPRQSVRAGAALLASYEKAAVGSLPADAGRWWAGVARYSQSPDRGGARQFVQRVFDTVRSGASRLTADGQTVTLPADPSVQPVDPGTVPLAPADAPAPTTPEATPAPECPATLSCAFVPAAYKQNSSTPDDFGNYNVSARPGNGEDVRYIVIHDMEGTYQGSIDEFKNSTAYASAHYLIADDGRVTQMVQLKDEAWHAANKTVNMHSVGVEHEGYAIRTGDWFTEQEYDSSAALVKFLAQKFGIPLDREHVIGHDEVPGVLDANVKTQHWDPGPYWDWNHYMTLLGAPDGAGGAGAPLQAGQLVRVVPPYTTANEPTLTDGGASVPAHPANFLYLYTSPATTAALPVDPYLGNVAWSEGSNWADKVPAGGAYVVAGVQGDWTAIWYQDQKLWFRNPGGQNTVVLPPTQVVTPKSGTIAVYGRAYPDDAAYAGTNVPVQTDNDTSLTKYKIAAGQAYAQAGPQEPGDYWYAGSFAGTAAGDRTLVKGTNSFYPIRYNHRIAWVRASDVTLTTSVAAVTATDRHNLVARDAAGTMWQYQGSGTPAAPFLTRFGIGPGWQAYDTVTTLSDLRADGTGDLVARDTSGTLWYFKGSGKPAAPFLGRTKTGAGWGQYGKLLGVGDATGDGKDDLIARDSAGELWLYQGTGTTSAPFATRTAIGPGWNQYDVFAGTGDISGDGKPDLVTRDATGVLWYYQGTGDAAAPWAARVRIGPGWNQYDTLVGTGDLNRDGRADMVARDVSGVLWYYQGTGSAAAPYAARVRVGSGWQVYDLLA</sequence>
<name>A0ABX0ZLY4_9ACTN</name>
<dbReference type="PANTHER" id="PTHR30417:SF1">
    <property type="entry name" value="N-ACETYLMURAMOYL-L-ALANINE AMIDASE AMID"/>
    <property type="match status" value="1"/>
</dbReference>
<evidence type="ECO:0000259" key="8">
    <source>
        <dbReference type="SMART" id="SM00644"/>
    </source>
</evidence>
<feature type="compositionally biased region" description="Low complexity" evidence="6">
    <location>
        <begin position="275"/>
        <end position="290"/>
    </location>
</feature>
<protein>
    <recommendedName>
        <fullName evidence="2">N-acetylmuramoyl-L-alanine amidase</fullName>
        <ecNumber evidence="2">3.5.1.28</ecNumber>
    </recommendedName>
</protein>
<dbReference type="EMBL" id="JAATEJ010000011">
    <property type="protein sequence ID" value="NJP44883.1"/>
    <property type="molecule type" value="Genomic_DNA"/>
</dbReference>